<proteinExistence type="predicted"/>
<feature type="transmembrane region" description="Helical" evidence="1">
    <location>
        <begin position="69"/>
        <end position="89"/>
    </location>
</feature>
<keyword evidence="3" id="KW-1185">Reference proteome</keyword>
<evidence type="ECO:0000313" key="3">
    <source>
        <dbReference type="Proteomes" id="UP000730161"/>
    </source>
</evidence>
<organism evidence="2 3">
    <name type="scientific">Methanocalculus chunghsingensis</name>
    <dbReference type="NCBI Taxonomy" id="156457"/>
    <lineage>
        <taxon>Archaea</taxon>
        <taxon>Methanobacteriati</taxon>
        <taxon>Methanobacteriota</taxon>
        <taxon>Stenosarchaea group</taxon>
        <taxon>Methanomicrobia</taxon>
        <taxon>Methanomicrobiales</taxon>
        <taxon>Methanocalculaceae</taxon>
        <taxon>Methanocalculus</taxon>
    </lineage>
</organism>
<dbReference type="InterPro" id="IPR058357">
    <property type="entry name" value="DUF8044"/>
</dbReference>
<dbReference type="Proteomes" id="UP000730161">
    <property type="component" value="Unassembled WGS sequence"/>
</dbReference>
<keyword evidence="1" id="KW-1133">Transmembrane helix</keyword>
<dbReference type="AlphaFoldDB" id="A0A8J7WB25"/>
<feature type="transmembrane region" description="Helical" evidence="1">
    <location>
        <begin position="39"/>
        <end position="57"/>
    </location>
</feature>
<gene>
    <name evidence="2" type="ORF">RJ53_10840</name>
</gene>
<protein>
    <submittedName>
        <fullName evidence="2">Uncharacterized protein</fullName>
    </submittedName>
</protein>
<dbReference type="EMBL" id="JWHL01000026">
    <property type="protein sequence ID" value="MBR1369945.1"/>
    <property type="molecule type" value="Genomic_DNA"/>
</dbReference>
<keyword evidence="1" id="KW-0812">Transmembrane</keyword>
<evidence type="ECO:0000256" key="1">
    <source>
        <dbReference type="SAM" id="Phobius"/>
    </source>
</evidence>
<dbReference type="Pfam" id="PF26161">
    <property type="entry name" value="DUF8044"/>
    <property type="match status" value="1"/>
</dbReference>
<sequence length="97" mass="10825">MVHIIREGSMMHIRTGGSVALVLSIWMCGIILIMILAQAFSFEILAFLILLALILIAENRTPFYVKPVFLIRLYSIIGVGVVIFLLYFIESIQGVIG</sequence>
<evidence type="ECO:0000313" key="2">
    <source>
        <dbReference type="EMBL" id="MBR1369945.1"/>
    </source>
</evidence>
<reference evidence="2" key="1">
    <citation type="submission" date="2014-12" db="EMBL/GenBank/DDBJ databases">
        <authorList>
            <person name="Huang H.-H."/>
            <person name="Chen S.-C."/>
            <person name="Lai M.-C."/>
        </authorList>
    </citation>
    <scope>NUCLEOTIDE SEQUENCE</scope>
    <source>
        <strain evidence="2">K1F9705b</strain>
    </source>
</reference>
<name>A0A8J7WB25_9EURY</name>
<keyword evidence="1" id="KW-0472">Membrane</keyword>
<accession>A0A8J7WB25</accession>
<comment type="caution">
    <text evidence="2">The sequence shown here is derived from an EMBL/GenBank/DDBJ whole genome shotgun (WGS) entry which is preliminary data.</text>
</comment>
<dbReference type="RefSeq" id="WP_211531703.1">
    <property type="nucleotide sequence ID" value="NZ_JWHL01000026.1"/>
</dbReference>
<feature type="transmembrane region" description="Helical" evidence="1">
    <location>
        <begin position="12"/>
        <end position="33"/>
    </location>
</feature>